<dbReference type="KEGG" id="egl:EGR_10632"/>
<dbReference type="OrthoDB" id="377119at2759"/>
<evidence type="ECO:0000256" key="1">
    <source>
        <dbReference type="SAM" id="Phobius"/>
    </source>
</evidence>
<proteinExistence type="predicted"/>
<keyword evidence="1" id="KW-0812">Transmembrane</keyword>
<dbReference type="EMBL" id="APAU02000244">
    <property type="protein sequence ID" value="EUB54509.1"/>
    <property type="molecule type" value="Genomic_DNA"/>
</dbReference>
<protein>
    <submittedName>
        <fullName evidence="2">Uncharacterized protein</fullName>
    </submittedName>
</protein>
<dbReference type="AlphaFoldDB" id="W6ULZ9"/>
<keyword evidence="1" id="KW-0472">Membrane</keyword>
<keyword evidence="3" id="KW-1185">Reference proteome</keyword>
<feature type="transmembrane region" description="Helical" evidence="1">
    <location>
        <begin position="171"/>
        <end position="194"/>
    </location>
</feature>
<gene>
    <name evidence="2" type="ORF">EGR_10632</name>
</gene>
<name>W6ULZ9_ECHGR</name>
<comment type="caution">
    <text evidence="2">The sequence shown here is derived from an EMBL/GenBank/DDBJ whole genome shotgun (WGS) entry which is preliminary data.</text>
</comment>
<keyword evidence="1" id="KW-1133">Transmembrane helix</keyword>
<evidence type="ECO:0000313" key="2">
    <source>
        <dbReference type="EMBL" id="EUB54509.1"/>
    </source>
</evidence>
<sequence length="202" mass="23184">MACFPGEDVTAFVNAPQHLRLFLSSSGCLNPKKQISNASHHAMIGRATATKHEFSSQMFAMTKYEEKLCLYTKNMQILAKNINYTQKIMKCISKSVYCVKEKHIQGICAAENWNDSWIHRFVYKDVKGFQLDRRKRRCHGGIQTDNFLKKEKAIDASEAAHTKCSSKSKQIFTFLHHLLLFALSFTLNCTYFTYSSFTVLSE</sequence>
<evidence type="ECO:0000313" key="3">
    <source>
        <dbReference type="Proteomes" id="UP000019149"/>
    </source>
</evidence>
<dbReference type="GeneID" id="36346347"/>
<dbReference type="CTD" id="36346347"/>
<dbReference type="Proteomes" id="UP000019149">
    <property type="component" value="Unassembled WGS sequence"/>
</dbReference>
<organism evidence="2 3">
    <name type="scientific">Echinococcus granulosus</name>
    <name type="common">Hydatid tapeworm</name>
    <dbReference type="NCBI Taxonomy" id="6210"/>
    <lineage>
        <taxon>Eukaryota</taxon>
        <taxon>Metazoa</taxon>
        <taxon>Spiralia</taxon>
        <taxon>Lophotrochozoa</taxon>
        <taxon>Platyhelminthes</taxon>
        <taxon>Cestoda</taxon>
        <taxon>Eucestoda</taxon>
        <taxon>Cyclophyllidea</taxon>
        <taxon>Taeniidae</taxon>
        <taxon>Echinococcus</taxon>
        <taxon>Echinococcus granulosus group</taxon>
    </lineage>
</organism>
<accession>W6ULZ9</accession>
<reference evidence="2 3" key="1">
    <citation type="journal article" date="2013" name="Nat. Genet.">
        <title>The genome of the hydatid tapeworm Echinococcus granulosus.</title>
        <authorList>
            <person name="Zheng H."/>
            <person name="Zhang W."/>
            <person name="Zhang L."/>
            <person name="Zhang Z."/>
            <person name="Li J."/>
            <person name="Lu G."/>
            <person name="Zhu Y."/>
            <person name="Wang Y."/>
            <person name="Huang Y."/>
            <person name="Liu J."/>
            <person name="Kang H."/>
            <person name="Chen J."/>
            <person name="Wang L."/>
            <person name="Chen A."/>
            <person name="Yu S."/>
            <person name="Gao Z."/>
            <person name="Jin L."/>
            <person name="Gu W."/>
            <person name="Wang Z."/>
            <person name="Zhao L."/>
            <person name="Shi B."/>
            <person name="Wen H."/>
            <person name="Lin R."/>
            <person name="Jones M.K."/>
            <person name="Brejova B."/>
            <person name="Vinar T."/>
            <person name="Zhao G."/>
            <person name="McManus D.P."/>
            <person name="Chen Z."/>
            <person name="Zhou Y."/>
            <person name="Wang S."/>
        </authorList>
    </citation>
    <scope>NUCLEOTIDE SEQUENCE [LARGE SCALE GENOMIC DNA]</scope>
</reference>
<dbReference type="RefSeq" id="XP_024345705.1">
    <property type="nucleotide sequence ID" value="XM_024499881.1"/>
</dbReference>